<evidence type="ECO:0000313" key="2">
    <source>
        <dbReference type="EMBL" id="ETN15662.1"/>
    </source>
</evidence>
<organism evidence="2 3">
    <name type="scientific">Phytophthora nicotianae (strain INRA-310)</name>
    <name type="common">Phytophthora parasitica</name>
    <dbReference type="NCBI Taxonomy" id="761204"/>
    <lineage>
        <taxon>Eukaryota</taxon>
        <taxon>Sar</taxon>
        <taxon>Stramenopiles</taxon>
        <taxon>Oomycota</taxon>
        <taxon>Peronosporomycetes</taxon>
        <taxon>Peronosporales</taxon>
        <taxon>Peronosporaceae</taxon>
        <taxon>Phytophthora</taxon>
    </lineage>
</organism>
<accession>W2QR35</accession>
<feature type="region of interest" description="Disordered" evidence="1">
    <location>
        <begin position="163"/>
        <end position="190"/>
    </location>
</feature>
<evidence type="ECO:0000256" key="1">
    <source>
        <dbReference type="SAM" id="MobiDB-lite"/>
    </source>
</evidence>
<reference evidence="2 3" key="2">
    <citation type="submission" date="2013-11" db="EMBL/GenBank/DDBJ databases">
        <title>The Genome Sequence of Phytophthora parasitica INRA-310.</title>
        <authorList>
            <consortium name="The Broad Institute Genomics Platform"/>
            <person name="Russ C."/>
            <person name="Tyler B."/>
            <person name="Panabieres F."/>
            <person name="Shan W."/>
            <person name="Tripathy S."/>
            <person name="Grunwald N."/>
            <person name="Machado M."/>
            <person name="Johnson C.S."/>
            <person name="Arredondo F."/>
            <person name="Hong C."/>
            <person name="Coffey M."/>
            <person name="Young S.K."/>
            <person name="Zeng Q."/>
            <person name="Gargeya S."/>
            <person name="Fitzgerald M."/>
            <person name="Abouelleil A."/>
            <person name="Alvarado L."/>
            <person name="Chapman S.B."/>
            <person name="Gainer-Dewar J."/>
            <person name="Goldberg J."/>
            <person name="Griggs A."/>
            <person name="Gujja S."/>
            <person name="Hansen M."/>
            <person name="Howarth C."/>
            <person name="Imamovic A."/>
            <person name="Ireland A."/>
            <person name="Larimer J."/>
            <person name="McCowan C."/>
            <person name="Murphy C."/>
            <person name="Pearson M."/>
            <person name="Poon T.W."/>
            <person name="Priest M."/>
            <person name="Roberts A."/>
            <person name="Saif S."/>
            <person name="Shea T."/>
            <person name="Sykes S."/>
            <person name="Wortman J."/>
            <person name="Nusbaum C."/>
            <person name="Birren B."/>
        </authorList>
    </citation>
    <scope>NUCLEOTIDE SEQUENCE [LARGE SCALE GENOMIC DNA]</scope>
    <source>
        <strain evidence="2 3">INRA-310</strain>
    </source>
</reference>
<dbReference type="Proteomes" id="UP000018817">
    <property type="component" value="Unassembled WGS sequence"/>
</dbReference>
<proteinExistence type="predicted"/>
<protein>
    <submittedName>
        <fullName evidence="2">Uncharacterized protein</fullName>
    </submittedName>
</protein>
<dbReference type="VEuPathDB" id="FungiDB:PPTG_21976"/>
<name>W2QR35_PHYN3</name>
<sequence length="190" mass="21697">MTPICQRVVRVSTSSPGTTTIPRTYLQAQAAYTQPKHGGNPYKAPKGVVKPKPPQYFVTGHIARWLIETQQITDKDERNEVLAKLTIRNREGNRGSRVGQRAGHVGTGDESNKAKTAEVEWRTKDSEHRRYQLSRALPFTRQCPVNACSERLLNRCMKWLEGHHRKQRRQSAGEKSRQYLSDDDMSDNNL</sequence>
<dbReference type="AlphaFoldDB" id="W2QR35"/>
<gene>
    <name evidence="2" type="ORF">PPTG_21976</name>
</gene>
<dbReference type="GeneID" id="20190575"/>
<dbReference type="RefSeq" id="XP_008899392.1">
    <property type="nucleotide sequence ID" value="XM_008901144.1"/>
</dbReference>
<feature type="compositionally biased region" description="Acidic residues" evidence="1">
    <location>
        <begin position="181"/>
        <end position="190"/>
    </location>
</feature>
<dbReference type="EMBL" id="KI669570">
    <property type="protein sequence ID" value="ETN15662.1"/>
    <property type="molecule type" value="Genomic_DNA"/>
</dbReference>
<evidence type="ECO:0000313" key="3">
    <source>
        <dbReference type="Proteomes" id="UP000018817"/>
    </source>
</evidence>
<feature type="region of interest" description="Disordered" evidence="1">
    <location>
        <begin position="93"/>
        <end position="123"/>
    </location>
</feature>
<reference evidence="3" key="1">
    <citation type="submission" date="2011-12" db="EMBL/GenBank/DDBJ databases">
        <authorList>
            <consortium name="The Broad Institute Genome Sequencing Platform"/>
            <person name="Russ C."/>
            <person name="Tyler B."/>
            <person name="Panabieres F."/>
            <person name="Shan W."/>
            <person name="Tripathy S."/>
            <person name="Grunwald N."/>
            <person name="Machado M."/>
            <person name="Young S.K."/>
            <person name="Zeng Q."/>
            <person name="Gargeya S."/>
            <person name="Fitzgerald M."/>
            <person name="Haas B."/>
            <person name="Abouelleil A."/>
            <person name="Alvarado L."/>
            <person name="Arachchi H.M."/>
            <person name="Berlin A."/>
            <person name="Chapman S.B."/>
            <person name="Gearin G."/>
            <person name="Goldberg J."/>
            <person name="Griggs A."/>
            <person name="Gujja S."/>
            <person name="Hansen M."/>
            <person name="Heiman D."/>
            <person name="Howarth C."/>
            <person name="Larimer J."/>
            <person name="Lui A."/>
            <person name="MacDonald P.J.P."/>
            <person name="McCowen C."/>
            <person name="Montmayeur A."/>
            <person name="Murphy C."/>
            <person name="Neiman D."/>
            <person name="Pearson M."/>
            <person name="Priest M."/>
            <person name="Roberts A."/>
            <person name="Saif S."/>
            <person name="Shea T."/>
            <person name="Sisk P."/>
            <person name="Stolte C."/>
            <person name="Sykes S."/>
            <person name="Wortman J."/>
            <person name="Nusbaum C."/>
            <person name="Birren B."/>
        </authorList>
    </citation>
    <scope>NUCLEOTIDE SEQUENCE [LARGE SCALE GENOMIC DNA]</scope>
    <source>
        <strain evidence="3">INRA-310</strain>
    </source>
</reference>
<feature type="compositionally biased region" description="Basic and acidic residues" evidence="1">
    <location>
        <begin position="110"/>
        <end position="123"/>
    </location>
</feature>